<dbReference type="AlphaFoldDB" id="A0A9D1GFC9"/>
<reference evidence="1" key="1">
    <citation type="submission" date="2020-10" db="EMBL/GenBank/DDBJ databases">
        <authorList>
            <person name="Gilroy R."/>
        </authorList>
    </citation>
    <scope>NUCLEOTIDE SEQUENCE</scope>
    <source>
        <strain evidence="1">21143</strain>
    </source>
</reference>
<sequence length="97" mass="10932">MKALFIAFDQAHYEDVYNVLTHNNCRGFTYWQDVQGRGTKSGEPHYGSHAWPSMNSAILSVVDETRLGIVLKALHTLDEAKPALGLRAFVWDIEKAI</sequence>
<proteinExistence type="predicted"/>
<dbReference type="InterPro" id="IPR015867">
    <property type="entry name" value="N-reg_PII/ATP_PRibTrfase_C"/>
</dbReference>
<dbReference type="SUPFAM" id="SSF54913">
    <property type="entry name" value="GlnB-like"/>
    <property type="match status" value="1"/>
</dbReference>
<dbReference type="Proteomes" id="UP000886722">
    <property type="component" value="Unassembled WGS sequence"/>
</dbReference>
<evidence type="ECO:0000313" key="2">
    <source>
        <dbReference type="Proteomes" id="UP000886722"/>
    </source>
</evidence>
<dbReference type="InterPro" id="IPR011322">
    <property type="entry name" value="N-reg_PII-like_a/b"/>
</dbReference>
<evidence type="ECO:0008006" key="3">
    <source>
        <dbReference type="Google" id="ProtNLM"/>
    </source>
</evidence>
<name>A0A9D1GFC9_9BACT</name>
<organism evidence="1 2">
    <name type="scientific">Candidatus Caccoplasma intestinavium</name>
    <dbReference type="NCBI Taxonomy" id="2840716"/>
    <lineage>
        <taxon>Bacteria</taxon>
        <taxon>Pseudomonadati</taxon>
        <taxon>Bacteroidota</taxon>
        <taxon>Bacteroidia</taxon>
        <taxon>Bacteroidales</taxon>
        <taxon>Bacteroidaceae</taxon>
        <taxon>Bacteroidaceae incertae sedis</taxon>
        <taxon>Candidatus Caccoplasma</taxon>
    </lineage>
</organism>
<dbReference type="EMBL" id="DVKT01000051">
    <property type="protein sequence ID" value="HIT39736.1"/>
    <property type="molecule type" value="Genomic_DNA"/>
</dbReference>
<accession>A0A9D1GFC9</accession>
<reference evidence="1" key="2">
    <citation type="journal article" date="2021" name="PeerJ">
        <title>Extensive microbial diversity within the chicken gut microbiome revealed by metagenomics and culture.</title>
        <authorList>
            <person name="Gilroy R."/>
            <person name="Ravi A."/>
            <person name="Getino M."/>
            <person name="Pursley I."/>
            <person name="Horton D.L."/>
            <person name="Alikhan N.F."/>
            <person name="Baker D."/>
            <person name="Gharbi K."/>
            <person name="Hall N."/>
            <person name="Watson M."/>
            <person name="Adriaenssens E.M."/>
            <person name="Foster-Nyarko E."/>
            <person name="Jarju S."/>
            <person name="Secka A."/>
            <person name="Antonio M."/>
            <person name="Oren A."/>
            <person name="Chaudhuri R.R."/>
            <person name="La Ragione R."/>
            <person name="Hildebrand F."/>
            <person name="Pallen M.J."/>
        </authorList>
    </citation>
    <scope>NUCLEOTIDE SEQUENCE</scope>
    <source>
        <strain evidence="1">21143</strain>
    </source>
</reference>
<gene>
    <name evidence="1" type="ORF">IAD06_06835</name>
</gene>
<protein>
    <recommendedName>
        <fullName evidence="3">Nitrogen regulatory protein P-II</fullName>
    </recommendedName>
</protein>
<dbReference type="Gene3D" id="3.30.70.120">
    <property type="match status" value="1"/>
</dbReference>
<dbReference type="NCBIfam" id="NF045581">
    <property type="entry name" value="PG0541_fam"/>
    <property type="match status" value="1"/>
</dbReference>
<evidence type="ECO:0000313" key="1">
    <source>
        <dbReference type="EMBL" id="HIT39736.1"/>
    </source>
</evidence>
<comment type="caution">
    <text evidence="1">The sequence shown here is derived from an EMBL/GenBank/DDBJ whole genome shotgun (WGS) entry which is preliminary data.</text>
</comment>